<reference evidence="9" key="2">
    <citation type="submission" date="2012-11" db="EMBL/GenBank/DDBJ databases">
        <authorList>
            <person name="Kuo A."/>
            <person name="Curtis B.A."/>
            <person name="Tanifuji G."/>
            <person name="Burki F."/>
            <person name="Gruber A."/>
            <person name="Irimia M."/>
            <person name="Maruyama S."/>
            <person name="Arias M.C."/>
            <person name="Ball S.G."/>
            <person name="Gile G.H."/>
            <person name="Hirakawa Y."/>
            <person name="Hopkins J.F."/>
            <person name="Rensing S.A."/>
            <person name="Schmutz J."/>
            <person name="Symeonidi A."/>
            <person name="Elias M."/>
            <person name="Eveleigh R.J."/>
            <person name="Herman E.K."/>
            <person name="Klute M.J."/>
            <person name="Nakayama T."/>
            <person name="Obornik M."/>
            <person name="Reyes-Prieto A."/>
            <person name="Armbrust E.V."/>
            <person name="Aves S.J."/>
            <person name="Beiko R.G."/>
            <person name="Coutinho P."/>
            <person name="Dacks J.B."/>
            <person name="Durnford D.G."/>
            <person name="Fast N.M."/>
            <person name="Green B.R."/>
            <person name="Grisdale C."/>
            <person name="Hempe F."/>
            <person name="Henrissat B."/>
            <person name="Hoppner M.P."/>
            <person name="Ishida K.-I."/>
            <person name="Kim E."/>
            <person name="Koreny L."/>
            <person name="Kroth P.G."/>
            <person name="Liu Y."/>
            <person name="Malik S.-B."/>
            <person name="Maier U.G."/>
            <person name="McRose D."/>
            <person name="Mock T."/>
            <person name="Neilson J.A."/>
            <person name="Onodera N.T."/>
            <person name="Poole A.M."/>
            <person name="Pritham E.J."/>
            <person name="Richards T.A."/>
            <person name="Rocap G."/>
            <person name="Roy S.W."/>
            <person name="Sarai C."/>
            <person name="Schaack S."/>
            <person name="Shirato S."/>
            <person name="Slamovits C.H."/>
            <person name="Spencer D.F."/>
            <person name="Suzuki S."/>
            <person name="Worden A.Z."/>
            <person name="Zauner S."/>
            <person name="Barry K."/>
            <person name="Bell C."/>
            <person name="Bharti A.K."/>
            <person name="Crow J.A."/>
            <person name="Grimwood J."/>
            <person name="Kramer R."/>
            <person name="Lindquist E."/>
            <person name="Lucas S."/>
            <person name="Salamov A."/>
            <person name="McFadden G.I."/>
            <person name="Lane C.E."/>
            <person name="Keeling P.J."/>
            <person name="Gray M.W."/>
            <person name="Grigoriev I.V."/>
            <person name="Archibald J.M."/>
        </authorList>
    </citation>
    <scope>NUCLEOTIDE SEQUENCE</scope>
    <source>
        <strain evidence="9">CCMP2712</strain>
    </source>
</reference>
<dbReference type="Pfam" id="PF02042">
    <property type="entry name" value="RWP-RK"/>
    <property type="match status" value="1"/>
</dbReference>
<feature type="region of interest" description="Disordered" evidence="5">
    <location>
        <begin position="70"/>
        <end position="96"/>
    </location>
</feature>
<dbReference type="HOGENOM" id="CLU_1380423_0_0_1"/>
<dbReference type="PaxDb" id="55529-EKX48541"/>
<evidence type="ECO:0000256" key="1">
    <source>
        <dbReference type="ARBA" id="ARBA00023015"/>
    </source>
</evidence>
<dbReference type="GeneID" id="17305271"/>
<keyword evidence="1" id="KW-0805">Transcription regulation</keyword>
<dbReference type="EMBL" id="JH992985">
    <property type="protein sequence ID" value="EKX48541.1"/>
    <property type="molecule type" value="Genomic_DNA"/>
</dbReference>
<keyword evidence="2" id="KW-0238">DNA-binding</keyword>
<reference evidence="8" key="3">
    <citation type="submission" date="2016-03" db="UniProtKB">
        <authorList>
            <consortium name="EnsemblProtists"/>
        </authorList>
    </citation>
    <scope>IDENTIFICATION</scope>
</reference>
<accession>L1JJ64</accession>
<protein>
    <recommendedName>
        <fullName evidence="6">RWP-RK domain-containing protein</fullName>
    </recommendedName>
</protein>
<proteinExistence type="predicted"/>
<sequence length="198" mass="21961">MSSAVQVNARPRNANGYITVRKVQLQESVLRPLFGIRQEDAAQYLGVSLSSLKSACRRLGIKRWPYTRSRIDSPASPMDSPTVARQDVPESSEAGESAALACSGGCTDGGHQDLNFAIEGDDDHRDEISRIDLESTLYDQRFIFSKETTVIAHDKTDATQNISEIRTDANEITEANEIQAFLWESSSHGIEATWLDWI</sequence>
<keyword evidence="9" id="KW-1185">Reference proteome</keyword>
<evidence type="ECO:0000259" key="6">
    <source>
        <dbReference type="PROSITE" id="PS51519"/>
    </source>
</evidence>
<dbReference type="InterPro" id="IPR003035">
    <property type="entry name" value="RWP-RK_dom"/>
</dbReference>
<evidence type="ECO:0000313" key="7">
    <source>
        <dbReference type="EMBL" id="EKX48541.1"/>
    </source>
</evidence>
<reference evidence="7 9" key="1">
    <citation type="journal article" date="2012" name="Nature">
        <title>Algal genomes reveal evolutionary mosaicism and the fate of nucleomorphs.</title>
        <authorList>
            <consortium name="DOE Joint Genome Institute"/>
            <person name="Curtis B.A."/>
            <person name="Tanifuji G."/>
            <person name="Burki F."/>
            <person name="Gruber A."/>
            <person name="Irimia M."/>
            <person name="Maruyama S."/>
            <person name="Arias M.C."/>
            <person name="Ball S.G."/>
            <person name="Gile G.H."/>
            <person name="Hirakawa Y."/>
            <person name="Hopkins J.F."/>
            <person name="Kuo A."/>
            <person name="Rensing S.A."/>
            <person name="Schmutz J."/>
            <person name="Symeonidi A."/>
            <person name="Elias M."/>
            <person name="Eveleigh R.J."/>
            <person name="Herman E.K."/>
            <person name="Klute M.J."/>
            <person name="Nakayama T."/>
            <person name="Obornik M."/>
            <person name="Reyes-Prieto A."/>
            <person name="Armbrust E.V."/>
            <person name="Aves S.J."/>
            <person name="Beiko R.G."/>
            <person name="Coutinho P."/>
            <person name="Dacks J.B."/>
            <person name="Durnford D.G."/>
            <person name="Fast N.M."/>
            <person name="Green B.R."/>
            <person name="Grisdale C.J."/>
            <person name="Hempel F."/>
            <person name="Henrissat B."/>
            <person name="Hoppner M.P."/>
            <person name="Ishida K."/>
            <person name="Kim E."/>
            <person name="Koreny L."/>
            <person name="Kroth P.G."/>
            <person name="Liu Y."/>
            <person name="Malik S.B."/>
            <person name="Maier U.G."/>
            <person name="McRose D."/>
            <person name="Mock T."/>
            <person name="Neilson J.A."/>
            <person name="Onodera N.T."/>
            <person name="Poole A.M."/>
            <person name="Pritham E.J."/>
            <person name="Richards T.A."/>
            <person name="Rocap G."/>
            <person name="Roy S.W."/>
            <person name="Sarai C."/>
            <person name="Schaack S."/>
            <person name="Shirato S."/>
            <person name="Slamovits C.H."/>
            <person name="Spencer D.F."/>
            <person name="Suzuki S."/>
            <person name="Worden A.Z."/>
            <person name="Zauner S."/>
            <person name="Barry K."/>
            <person name="Bell C."/>
            <person name="Bharti A.K."/>
            <person name="Crow J.A."/>
            <person name="Grimwood J."/>
            <person name="Kramer R."/>
            <person name="Lindquist E."/>
            <person name="Lucas S."/>
            <person name="Salamov A."/>
            <person name="McFadden G.I."/>
            <person name="Lane C.E."/>
            <person name="Keeling P.J."/>
            <person name="Gray M.W."/>
            <person name="Grigoriev I.V."/>
            <person name="Archibald J.M."/>
        </authorList>
    </citation>
    <scope>NUCLEOTIDE SEQUENCE</scope>
    <source>
        <strain evidence="7 9">CCMP2712</strain>
    </source>
</reference>
<dbReference type="RefSeq" id="XP_005835521.1">
    <property type="nucleotide sequence ID" value="XM_005835464.1"/>
</dbReference>
<dbReference type="KEGG" id="gtt:GUITHDRAFT_105683"/>
<dbReference type="GO" id="GO:0003677">
    <property type="term" value="F:DNA binding"/>
    <property type="evidence" value="ECO:0007669"/>
    <property type="project" value="UniProtKB-KW"/>
</dbReference>
<evidence type="ECO:0000256" key="2">
    <source>
        <dbReference type="ARBA" id="ARBA00023125"/>
    </source>
</evidence>
<dbReference type="Proteomes" id="UP000011087">
    <property type="component" value="Unassembled WGS sequence"/>
</dbReference>
<evidence type="ECO:0000313" key="9">
    <source>
        <dbReference type="Proteomes" id="UP000011087"/>
    </source>
</evidence>
<evidence type="ECO:0000256" key="4">
    <source>
        <dbReference type="ARBA" id="ARBA00023242"/>
    </source>
</evidence>
<keyword evidence="4" id="KW-0539">Nucleus</keyword>
<evidence type="ECO:0000313" key="8">
    <source>
        <dbReference type="EnsemblProtists" id="EKX48541"/>
    </source>
</evidence>
<evidence type="ECO:0000256" key="5">
    <source>
        <dbReference type="SAM" id="MobiDB-lite"/>
    </source>
</evidence>
<dbReference type="EnsemblProtists" id="EKX48541">
    <property type="protein sequence ID" value="EKX48541"/>
    <property type="gene ID" value="GUITHDRAFT_105683"/>
</dbReference>
<name>L1JJ64_GUITC</name>
<organism evidence="7">
    <name type="scientific">Guillardia theta (strain CCMP2712)</name>
    <name type="common">Cryptophyte</name>
    <dbReference type="NCBI Taxonomy" id="905079"/>
    <lineage>
        <taxon>Eukaryota</taxon>
        <taxon>Cryptophyceae</taxon>
        <taxon>Pyrenomonadales</taxon>
        <taxon>Geminigeraceae</taxon>
        <taxon>Guillardia</taxon>
    </lineage>
</organism>
<dbReference type="PROSITE" id="PS51519">
    <property type="entry name" value="RWP_RK"/>
    <property type="match status" value="1"/>
</dbReference>
<feature type="domain" description="RWP-RK" evidence="6">
    <location>
        <begin position="3"/>
        <end position="94"/>
    </location>
</feature>
<evidence type="ECO:0000256" key="3">
    <source>
        <dbReference type="ARBA" id="ARBA00023163"/>
    </source>
</evidence>
<dbReference type="AlphaFoldDB" id="L1JJ64"/>
<keyword evidence="3" id="KW-0804">Transcription</keyword>
<gene>
    <name evidence="7" type="ORF">GUITHDRAFT_105683</name>
</gene>